<dbReference type="InterPro" id="IPR017853">
    <property type="entry name" value="GH"/>
</dbReference>
<feature type="domain" description="Glycosyltransferase 2-like" evidence="2">
    <location>
        <begin position="326"/>
        <end position="432"/>
    </location>
</feature>
<keyword evidence="1" id="KW-0812">Transmembrane</keyword>
<organism evidence="4 5">
    <name type="scientific">Chroococcidiopsis thermalis (strain PCC 7203)</name>
    <dbReference type="NCBI Taxonomy" id="251229"/>
    <lineage>
        <taxon>Bacteria</taxon>
        <taxon>Bacillati</taxon>
        <taxon>Cyanobacteriota</taxon>
        <taxon>Cyanophyceae</taxon>
        <taxon>Chroococcidiopsidales</taxon>
        <taxon>Chroococcidiopsidaceae</taxon>
        <taxon>Chroococcidiopsis</taxon>
    </lineage>
</organism>
<dbReference type="InterPro" id="IPR029044">
    <property type="entry name" value="Nucleotide-diphossugar_trans"/>
</dbReference>
<dbReference type="EMBL" id="CP003597">
    <property type="protein sequence ID" value="AFY86413.1"/>
    <property type="molecule type" value="Genomic_DNA"/>
</dbReference>
<dbReference type="InterPro" id="IPR001173">
    <property type="entry name" value="Glyco_trans_2-like"/>
</dbReference>
<keyword evidence="1" id="KW-1133">Transmembrane helix</keyword>
<feature type="transmembrane region" description="Helical" evidence="1">
    <location>
        <begin position="787"/>
        <end position="804"/>
    </location>
</feature>
<feature type="domain" description="Glycoside hydrolase family 2 catalytic" evidence="3">
    <location>
        <begin position="34"/>
        <end position="315"/>
    </location>
</feature>
<dbReference type="Pfam" id="PF00535">
    <property type="entry name" value="Glycos_transf_2"/>
    <property type="match status" value="1"/>
</dbReference>
<dbReference type="InParanoid" id="K9TVJ6"/>
<dbReference type="GO" id="GO:0016740">
    <property type="term" value="F:transferase activity"/>
    <property type="evidence" value="ECO:0007669"/>
    <property type="project" value="UniProtKB-KW"/>
</dbReference>
<dbReference type="SUPFAM" id="SSF53448">
    <property type="entry name" value="Nucleotide-diphospho-sugar transferases"/>
    <property type="match status" value="1"/>
</dbReference>
<dbReference type="InterPro" id="IPR006103">
    <property type="entry name" value="Glyco_hydro_2_cat"/>
</dbReference>
<dbReference type="Pfam" id="PF02836">
    <property type="entry name" value="Glyco_hydro_2_C"/>
    <property type="match status" value="1"/>
</dbReference>
<dbReference type="AlphaFoldDB" id="K9TVJ6"/>
<dbReference type="Gene3D" id="3.20.20.80">
    <property type="entry name" value="Glycosidases"/>
    <property type="match status" value="1"/>
</dbReference>
<evidence type="ECO:0000313" key="5">
    <source>
        <dbReference type="Proteomes" id="UP000010384"/>
    </source>
</evidence>
<dbReference type="PANTHER" id="PTHR43685:SF3">
    <property type="entry name" value="SLR2126 PROTEIN"/>
    <property type="match status" value="1"/>
</dbReference>
<keyword evidence="1" id="KW-0472">Membrane</keyword>
<dbReference type="HOGENOM" id="CLU_315901_0_0_3"/>
<accession>K9TVJ6</accession>
<dbReference type="eggNOG" id="COG1216">
    <property type="taxonomic scope" value="Bacteria"/>
</dbReference>
<protein>
    <submittedName>
        <fullName evidence="4">Glycosyl transferase family 2</fullName>
    </submittedName>
</protein>
<evidence type="ECO:0000256" key="1">
    <source>
        <dbReference type="SAM" id="Phobius"/>
    </source>
</evidence>
<dbReference type="Gene3D" id="3.90.550.10">
    <property type="entry name" value="Spore Coat Polysaccharide Biosynthesis Protein SpsA, Chain A"/>
    <property type="match status" value="1"/>
</dbReference>
<dbReference type="SUPFAM" id="SSF51445">
    <property type="entry name" value="(Trans)glycosidases"/>
    <property type="match status" value="1"/>
</dbReference>
<feature type="transmembrane region" description="Helical" evidence="1">
    <location>
        <begin position="816"/>
        <end position="837"/>
    </location>
</feature>
<dbReference type="PATRIC" id="fig|251229.3.peg.1038"/>
<dbReference type="Proteomes" id="UP000010384">
    <property type="component" value="Chromosome"/>
</dbReference>
<dbReference type="eggNOG" id="COG3250">
    <property type="taxonomic scope" value="Bacteria"/>
</dbReference>
<dbReference type="STRING" id="251229.Chro_0876"/>
<evidence type="ECO:0000313" key="4">
    <source>
        <dbReference type="EMBL" id="AFY86413.1"/>
    </source>
</evidence>
<feature type="transmembrane region" description="Helical" evidence="1">
    <location>
        <begin position="631"/>
        <end position="651"/>
    </location>
</feature>
<reference evidence="4 5" key="1">
    <citation type="submission" date="2012-06" db="EMBL/GenBank/DDBJ databases">
        <title>Finished chromosome of genome of Chroococcidiopsis thermalis PCC 7203.</title>
        <authorList>
            <consortium name="US DOE Joint Genome Institute"/>
            <person name="Gugger M."/>
            <person name="Coursin T."/>
            <person name="Rippka R."/>
            <person name="Tandeau De Marsac N."/>
            <person name="Huntemann M."/>
            <person name="Wei C.-L."/>
            <person name="Han J."/>
            <person name="Detter J.C."/>
            <person name="Han C."/>
            <person name="Tapia R."/>
            <person name="Davenport K."/>
            <person name="Daligault H."/>
            <person name="Erkkila T."/>
            <person name="Gu W."/>
            <person name="Munk A.C.C."/>
            <person name="Teshima H."/>
            <person name="Xu Y."/>
            <person name="Chain P."/>
            <person name="Chen A."/>
            <person name="Krypides N."/>
            <person name="Mavromatis K."/>
            <person name="Markowitz V."/>
            <person name="Szeto E."/>
            <person name="Ivanova N."/>
            <person name="Mikhailova N."/>
            <person name="Ovchinnikova G."/>
            <person name="Pagani I."/>
            <person name="Pati A."/>
            <person name="Goodwin L."/>
            <person name="Peters L."/>
            <person name="Pitluck S."/>
            <person name="Woyke T."/>
            <person name="Kerfeld C."/>
        </authorList>
    </citation>
    <scope>NUCLEOTIDE SEQUENCE [LARGE SCALE GENOMIC DNA]</scope>
    <source>
        <strain evidence="4 5">PCC 7203</strain>
    </source>
</reference>
<dbReference type="GO" id="GO:0004553">
    <property type="term" value="F:hydrolase activity, hydrolyzing O-glycosyl compounds"/>
    <property type="evidence" value="ECO:0007669"/>
    <property type="project" value="InterPro"/>
</dbReference>
<dbReference type="OrthoDB" id="440227at2"/>
<gene>
    <name evidence="4" type="ORF">Chro_0876</name>
</gene>
<evidence type="ECO:0000259" key="2">
    <source>
        <dbReference type="Pfam" id="PF00535"/>
    </source>
</evidence>
<proteinExistence type="predicted"/>
<name>K9TVJ6_CHRTP</name>
<dbReference type="InterPro" id="IPR050834">
    <property type="entry name" value="Glycosyltransf_2"/>
</dbReference>
<dbReference type="GO" id="GO:0005975">
    <property type="term" value="P:carbohydrate metabolic process"/>
    <property type="evidence" value="ECO:0007669"/>
    <property type="project" value="InterPro"/>
</dbReference>
<dbReference type="PANTHER" id="PTHR43685">
    <property type="entry name" value="GLYCOSYLTRANSFERASE"/>
    <property type="match status" value="1"/>
</dbReference>
<keyword evidence="4" id="KW-0808">Transferase</keyword>
<keyword evidence="5" id="KW-1185">Reference proteome</keyword>
<dbReference type="KEGG" id="cthe:Chro_0876"/>
<dbReference type="RefSeq" id="WP_015152963.1">
    <property type="nucleotide sequence ID" value="NC_019695.1"/>
</dbReference>
<evidence type="ECO:0000259" key="3">
    <source>
        <dbReference type="Pfam" id="PF02836"/>
    </source>
</evidence>
<sequence length="853" mass="95905">MRFEKVTNSIPAQLATTRDSISSGVAAPIARPQVRGKFIFVGNEKLYIRGVTYGTFHPDAAGNFYPSPEITSRDFAAMVANEINAVRTYTVPPRWLLDLAAEYGLWVMVGLPWEQHIAFLDDRKRVRSLEQRIRASVRSCAGHPALLCYAIGNEIPAGIVRWYGRHRVERFLARLYRIAKREDPDSLVTYVNYPTTEYLQLRFVDFVCFNVYLEQQNRLAAYIARLQNLAGDRPLVLAELGLDSRRNGKQKQAEILDWQLRTTFASGCAGTFVFAWTDEWYRGGYNIDDWDFGITDRQRRPKPALHTVRQAFAQVPFPALSFPTISVVVCSYNGSHTIRDTLAGLAKLEYPYCETIVVDDGSTDNTAAIASEYDVRLIRTPQSGLSHARNVGMQAATGEIVAYIDDDAYPDPHWLTYLAITFMETSHVGVGGPNLPPPEDGMVAQCVANAPGGPSHVLLSDQEAEHIPGCNMAFRKSCLEAIAGFDPQFRTAGDDVDICWRLQEQGWTIGFSPAAVVWHHRRNSVWRYWKQQQGYGKAEALLEQKWTDKYNILGHLTWSGRIYGPSVMYGLSVQERVFYGTWGSALFQSIYQPMPGTLRTLLLMPEWYLVVMVLVGLSLLGGVLWTPMWLISPLALVAIAATLIQVCRSAAQAKFPNQPKSHFDRWRRYSLTAVLYLLQPLARLKGRFRYGLQPWRWYGMSNLALPLARVATLWSASWHAPQSWLTSIETAIQSAGHRVQRGGNFDPWDLEVPGGLFGSNRLLMAIEEHGGGQQLVRLRTWSRWSKLGWMLFFLFVGLTVAAWIDSAWSAVAKLGAIALLLLLRSLYESAVASAVVLQAIERVKPDSDSQLRA</sequence>